<dbReference type="EC" id="1.1.1.133" evidence="3 6"/>
<comment type="catalytic activity">
    <reaction evidence="5 6">
        <text>dTDP-beta-L-rhamnose + NADP(+) = dTDP-4-dehydro-beta-L-rhamnose + NADPH + H(+)</text>
        <dbReference type="Rhea" id="RHEA:21796"/>
        <dbReference type="ChEBI" id="CHEBI:15378"/>
        <dbReference type="ChEBI" id="CHEBI:57510"/>
        <dbReference type="ChEBI" id="CHEBI:57783"/>
        <dbReference type="ChEBI" id="CHEBI:58349"/>
        <dbReference type="ChEBI" id="CHEBI:62830"/>
        <dbReference type="EC" id="1.1.1.133"/>
    </reaction>
</comment>
<evidence type="ECO:0000256" key="3">
    <source>
        <dbReference type="ARBA" id="ARBA00012929"/>
    </source>
</evidence>
<dbReference type="InterPro" id="IPR005913">
    <property type="entry name" value="dTDP_dehydrorham_reduct"/>
</dbReference>
<dbReference type="Gene3D" id="3.90.25.10">
    <property type="entry name" value="UDP-galactose 4-epimerase, domain 1"/>
    <property type="match status" value="1"/>
</dbReference>
<evidence type="ECO:0000313" key="9">
    <source>
        <dbReference type="Proteomes" id="UP001163255"/>
    </source>
</evidence>
<accession>A0ABY6GWI2</accession>
<evidence type="ECO:0000256" key="1">
    <source>
        <dbReference type="ARBA" id="ARBA00004781"/>
    </source>
</evidence>
<dbReference type="InterPro" id="IPR036291">
    <property type="entry name" value="NAD(P)-bd_dom_sf"/>
</dbReference>
<dbReference type="PANTHER" id="PTHR10491">
    <property type="entry name" value="DTDP-4-DEHYDRORHAMNOSE REDUCTASE"/>
    <property type="match status" value="1"/>
</dbReference>
<comment type="pathway">
    <text evidence="1 6">Carbohydrate biosynthesis; dTDP-L-rhamnose biosynthesis.</text>
</comment>
<evidence type="ECO:0000313" key="8">
    <source>
        <dbReference type="EMBL" id="UYM16426.1"/>
    </source>
</evidence>
<keyword evidence="6" id="KW-0521">NADP</keyword>
<dbReference type="RefSeq" id="WP_262598721.1">
    <property type="nucleotide sequence ID" value="NZ_CP103300.1"/>
</dbReference>
<proteinExistence type="inferred from homology"/>
<dbReference type="NCBIfam" id="NF007440">
    <property type="entry name" value="PRK09987.1"/>
    <property type="match status" value="1"/>
</dbReference>
<comment type="cofactor">
    <cofactor evidence="6">
        <name>Mg(2+)</name>
        <dbReference type="ChEBI" id="CHEBI:18420"/>
    </cofactor>
    <text evidence="6">Binds 1 Mg(2+) ion per monomer.</text>
</comment>
<dbReference type="PANTHER" id="PTHR10491:SF4">
    <property type="entry name" value="METHIONINE ADENOSYLTRANSFERASE 2 SUBUNIT BETA"/>
    <property type="match status" value="1"/>
</dbReference>
<dbReference type="SUPFAM" id="SSF51735">
    <property type="entry name" value="NAD(P)-binding Rossmann-fold domains"/>
    <property type="match status" value="1"/>
</dbReference>
<comment type="function">
    <text evidence="6">Catalyzes the reduction of dTDP-6-deoxy-L-lyxo-4-hexulose to yield dTDP-L-rhamnose.</text>
</comment>
<evidence type="ECO:0000259" key="7">
    <source>
        <dbReference type="Pfam" id="PF04321"/>
    </source>
</evidence>
<feature type="domain" description="RmlD-like substrate binding" evidence="7">
    <location>
        <begin position="1"/>
        <end position="291"/>
    </location>
</feature>
<dbReference type="Gene3D" id="3.40.50.720">
    <property type="entry name" value="NAD(P)-binding Rossmann-like Domain"/>
    <property type="match status" value="1"/>
</dbReference>
<gene>
    <name evidence="8" type="primary">rfbD</name>
    <name evidence="8" type="ORF">NX720_00380</name>
</gene>
<dbReference type="NCBIfam" id="TIGR01214">
    <property type="entry name" value="rmlD"/>
    <property type="match status" value="1"/>
</dbReference>
<dbReference type="EMBL" id="CP103300">
    <property type="protein sequence ID" value="UYM16426.1"/>
    <property type="molecule type" value="Genomic_DNA"/>
</dbReference>
<dbReference type="CDD" id="cd05254">
    <property type="entry name" value="dTDP_HR_like_SDR_e"/>
    <property type="match status" value="1"/>
</dbReference>
<evidence type="ECO:0000256" key="5">
    <source>
        <dbReference type="ARBA" id="ARBA00048200"/>
    </source>
</evidence>
<name>A0ABY6GWI2_9GAMM</name>
<sequence>MKILITGKNGQIGFELKRALAPFGEVVAIGKEECNFLNQDDIRRCVQSVNADIIVNPAAYTMVDKAESEQDKAFAINATAPGVIAQEAEKAGALLVHYSTDYVFNGQKQGGYTELDQPDPRSIYGLSKWQGEQAVFEASSKSLILRTSWVFGAYGNNFAKTMLRLAAEKEQLNIVADQFGAPTSAALIADITAQILAQYTRSAIPFKYGLYHITANGLTNWHEYAQYVIQKGINAGLPIKLGLKSVDAISSDEYPTPAFRPKNSQLDCSKLKTTFNVNLPPWQQGLDHVLTLLLR</sequence>
<keyword evidence="6 8" id="KW-0560">Oxidoreductase</keyword>
<evidence type="ECO:0000256" key="2">
    <source>
        <dbReference type="ARBA" id="ARBA00010944"/>
    </source>
</evidence>
<protein>
    <recommendedName>
        <fullName evidence="4 6">dTDP-4-dehydrorhamnose reductase</fullName>
        <ecNumber evidence="3 6">1.1.1.133</ecNumber>
    </recommendedName>
</protein>
<dbReference type="Pfam" id="PF04321">
    <property type="entry name" value="RmlD_sub_bind"/>
    <property type="match status" value="1"/>
</dbReference>
<evidence type="ECO:0000256" key="6">
    <source>
        <dbReference type="RuleBase" id="RU364082"/>
    </source>
</evidence>
<evidence type="ECO:0000256" key="4">
    <source>
        <dbReference type="ARBA" id="ARBA00017099"/>
    </source>
</evidence>
<dbReference type="GO" id="GO:0008831">
    <property type="term" value="F:dTDP-4-dehydrorhamnose reductase activity"/>
    <property type="evidence" value="ECO:0007669"/>
    <property type="project" value="UniProtKB-EC"/>
</dbReference>
<organism evidence="8 9">
    <name type="scientific">Endozoicomonas euniceicola</name>
    <dbReference type="NCBI Taxonomy" id="1234143"/>
    <lineage>
        <taxon>Bacteria</taxon>
        <taxon>Pseudomonadati</taxon>
        <taxon>Pseudomonadota</taxon>
        <taxon>Gammaproteobacteria</taxon>
        <taxon>Oceanospirillales</taxon>
        <taxon>Endozoicomonadaceae</taxon>
        <taxon>Endozoicomonas</taxon>
    </lineage>
</organism>
<reference evidence="8" key="1">
    <citation type="submission" date="2022-10" db="EMBL/GenBank/DDBJ databases">
        <title>Completed Genome Sequence of two octocoral isolated bacterium, Endozoicomonas euniceicola EF212T and Endozoicomonas gorgoniicola PS125T.</title>
        <authorList>
            <person name="Chiou Y.-J."/>
            <person name="Chen Y.-H."/>
        </authorList>
    </citation>
    <scope>NUCLEOTIDE SEQUENCE</scope>
    <source>
        <strain evidence="8">EF212</strain>
    </source>
</reference>
<comment type="similarity">
    <text evidence="2 6">Belongs to the dTDP-4-dehydrorhamnose reductase family.</text>
</comment>
<dbReference type="Proteomes" id="UP001163255">
    <property type="component" value="Chromosome"/>
</dbReference>
<keyword evidence="9" id="KW-1185">Reference proteome</keyword>
<dbReference type="InterPro" id="IPR029903">
    <property type="entry name" value="RmlD-like-bd"/>
</dbReference>